<keyword evidence="2" id="KW-1185">Reference proteome</keyword>
<evidence type="ECO:0000313" key="2">
    <source>
        <dbReference type="Proteomes" id="UP000292544"/>
    </source>
</evidence>
<name>A0ABY1WNA6_9GAMM</name>
<gene>
    <name evidence="1" type="ORF">EXY25_12535</name>
</gene>
<dbReference type="RefSeq" id="WP_130567038.1">
    <property type="nucleotide sequence ID" value="NZ_SHLY01000004.1"/>
</dbReference>
<organism evidence="1 2">
    <name type="scientific">Corallincola spongiicola</name>
    <dbReference type="NCBI Taxonomy" id="2520508"/>
    <lineage>
        <taxon>Bacteria</taxon>
        <taxon>Pseudomonadati</taxon>
        <taxon>Pseudomonadota</taxon>
        <taxon>Gammaproteobacteria</taxon>
        <taxon>Alteromonadales</taxon>
        <taxon>Psychromonadaceae</taxon>
        <taxon>Corallincola</taxon>
    </lineage>
</organism>
<comment type="caution">
    <text evidence="1">The sequence shown here is derived from an EMBL/GenBank/DDBJ whole genome shotgun (WGS) entry which is preliminary data.</text>
</comment>
<dbReference type="Proteomes" id="UP000292544">
    <property type="component" value="Unassembled WGS sequence"/>
</dbReference>
<protein>
    <submittedName>
        <fullName evidence="1">Uncharacterized protein</fullName>
    </submittedName>
</protein>
<proteinExistence type="predicted"/>
<evidence type="ECO:0000313" key="1">
    <source>
        <dbReference type="EMBL" id="TAA45029.1"/>
    </source>
</evidence>
<reference evidence="2" key="1">
    <citation type="submission" date="2019-02" db="EMBL/GenBank/DDBJ databases">
        <title>Draft genome sequence of Muricauda sp. 176CP4-71.</title>
        <authorList>
            <person name="Park J.-S."/>
        </authorList>
    </citation>
    <scope>NUCLEOTIDE SEQUENCE [LARGE SCALE GENOMIC DNA]</scope>
    <source>
        <strain evidence="2">176GS2-150</strain>
    </source>
</reference>
<sequence>MKKTININIKSFSIKAKLKISTKRLKNKDKINKGVIRSGIVRAAFKQVLQATKNALTIPHPSIKFNYPI</sequence>
<dbReference type="EMBL" id="SHLY01000004">
    <property type="protein sequence ID" value="TAA45029.1"/>
    <property type="molecule type" value="Genomic_DNA"/>
</dbReference>
<accession>A0ABY1WNA6</accession>